<evidence type="ECO:0000313" key="1">
    <source>
        <dbReference type="EMBL" id="MFC0842674.1"/>
    </source>
</evidence>
<name>A0ABV6TC22_9ACTN</name>
<proteinExistence type="predicted"/>
<gene>
    <name evidence="1" type="ORF">ACFH04_02840</name>
</gene>
<accession>A0ABV6TC22</accession>
<sequence length="62" mass="6929">MRAARAQRPVRLVQDPGLRRDLGLDEDHMRLSTKAVGEWVTPSACVSAMWAARPRTDDPGEK</sequence>
<reference evidence="1 2" key="1">
    <citation type="submission" date="2024-09" db="EMBL/GenBank/DDBJ databases">
        <authorList>
            <person name="Sun Q."/>
            <person name="Mori K."/>
        </authorList>
    </citation>
    <scope>NUCLEOTIDE SEQUENCE [LARGE SCALE GENOMIC DNA]</scope>
    <source>
        <strain evidence="1 2">JCM 4557</strain>
    </source>
</reference>
<keyword evidence="2" id="KW-1185">Reference proteome</keyword>
<dbReference type="Proteomes" id="UP001589887">
    <property type="component" value="Unassembled WGS sequence"/>
</dbReference>
<comment type="caution">
    <text evidence="1">The sequence shown here is derived from an EMBL/GenBank/DDBJ whole genome shotgun (WGS) entry which is preliminary data.</text>
</comment>
<dbReference type="EMBL" id="JBHMQV010000001">
    <property type="protein sequence ID" value="MFC0842674.1"/>
    <property type="molecule type" value="Genomic_DNA"/>
</dbReference>
<dbReference type="RefSeq" id="WP_394316505.1">
    <property type="nucleotide sequence ID" value="NZ_JBHMQV010000001.1"/>
</dbReference>
<evidence type="ECO:0000313" key="2">
    <source>
        <dbReference type="Proteomes" id="UP001589887"/>
    </source>
</evidence>
<protein>
    <submittedName>
        <fullName evidence="1">Uncharacterized protein</fullName>
    </submittedName>
</protein>
<organism evidence="1 2">
    <name type="scientific">Streptomyces noboritoensis</name>
    <dbReference type="NCBI Taxonomy" id="67337"/>
    <lineage>
        <taxon>Bacteria</taxon>
        <taxon>Bacillati</taxon>
        <taxon>Actinomycetota</taxon>
        <taxon>Actinomycetes</taxon>
        <taxon>Kitasatosporales</taxon>
        <taxon>Streptomycetaceae</taxon>
        <taxon>Streptomyces</taxon>
    </lineage>
</organism>